<protein>
    <submittedName>
        <fullName evidence="2">Fe-S cluster assembly protein SufD</fullName>
    </submittedName>
</protein>
<sequence>MSELLQHWSTLVPSAAKGEADSAVRRRAMDLALAADLPHGRVEAWKYTSLRALARRTPALLSPVTVDATLLAGIPTPRIVFVNGHLDAQATAVDNIAGLHIEPRAVAQVFEFDGPAHALNQVNAALDMGGVDIRVTGMIDSPLHLVWISDSTQSEGSQHNLHRIVLSADSRLNLVESVRSNGAHLHIGTARMEINLGEQSELHHARVQRDDEGASWFLRTEVTLQARSTYRRVDVELGSALSRHELVMHINGDGARVFSNGILFGDGKRHLDTRLAITHSAQHTGCELNWRGLGTGRSRIAFYGGITIDAGADHTEAALSNRNLLLSEQAEIDTQPVLVIHADEVQAAHGATVGQLDANSLFYLRSRGIDDHTARTLLVAAFVHELLNLIEDEPTRTAFATLLDGALDRVKFV</sequence>
<dbReference type="InterPro" id="IPR055346">
    <property type="entry name" value="Fe-S_cluster_assembly_SufBD"/>
</dbReference>
<dbReference type="InterPro" id="IPR037284">
    <property type="entry name" value="SUF_FeS_clus_asmbl_SufBD_sf"/>
</dbReference>
<evidence type="ECO:0000259" key="1">
    <source>
        <dbReference type="Pfam" id="PF01458"/>
    </source>
</evidence>
<dbReference type="Pfam" id="PF01458">
    <property type="entry name" value="SUFBD_core"/>
    <property type="match status" value="1"/>
</dbReference>
<evidence type="ECO:0000313" key="3">
    <source>
        <dbReference type="Proteomes" id="UP001356170"/>
    </source>
</evidence>
<dbReference type="RefSeq" id="WP_331704318.1">
    <property type="nucleotide sequence ID" value="NZ_JAZHBO010000002.1"/>
</dbReference>
<dbReference type="PANTHER" id="PTHR43575:SF1">
    <property type="entry name" value="PROTEIN ABCI7, CHLOROPLASTIC"/>
    <property type="match status" value="1"/>
</dbReference>
<gene>
    <name evidence="2" type="primary">sufD</name>
    <name evidence="2" type="ORF">V3390_10135</name>
</gene>
<dbReference type="InterPro" id="IPR000825">
    <property type="entry name" value="SUF_FeS_clus_asmbl_SufBD_core"/>
</dbReference>
<organism evidence="2 3">
    <name type="scientific">Aquilutibacter rugosus</name>
    <dbReference type="NCBI Taxonomy" id="3115820"/>
    <lineage>
        <taxon>Bacteria</taxon>
        <taxon>Pseudomonadati</taxon>
        <taxon>Pseudomonadota</taxon>
        <taxon>Gammaproteobacteria</taxon>
        <taxon>Lysobacterales</taxon>
        <taxon>Lysobacteraceae</taxon>
        <taxon>Aquilutibacter</taxon>
    </lineage>
</organism>
<name>A0ABU7V1C5_9GAMM</name>
<dbReference type="EMBL" id="JAZHBO010000002">
    <property type="protein sequence ID" value="MEF2156569.1"/>
    <property type="molecule type" value="Genomic_DNA"/>
</dbReference>
<accession>A0ABU7V1C5</accession>
<dbReference type="NCBIfam" id="TIGR01981">
    <property type="entry name" value="sufD"/>
    <property type="match status" value="1"/>
</dbReference>
<reference evidence="2 3" key="1">
    <citation type="submission" date="2024-01" db="EMBL/GenBank/DDBJ databases">
        <title>Novel species of the genus Luteimonas isolated from rivers.</title>
        <authorList>
            <person name="Lu H."/>
        </authorList>
    </citation>
    <scope>NUCLEOTIDE SEQUENCE [LARGE SCALE GENOMIC DNA]</scope>
    <source>
        <strain evidence="2 3">FXH3W</strain>
    </source>
</reference>
<evidence type="ECO:0000313" key="2">
    <source>
        <dbReference type="EMBL" id="MEF2156569.1"/>
    </source>
</evidence>
<dbReference type="Proteomes" id="UP001356170">
    <property type="component" value="Unassembled WGS sequence"/>
</dbReference>
<dbReference type="PANTHER" id="PTHR43575">
    <property type="entry name" value="PROTEIN ABCI7, CHLOROPLASTIC"/>
    <property type="match status" value="1"/>
</dbReference>
<proteinExistence type="predicted"/>
<dbReference type="InterPro" id="IPR011542">
    <property type="entry name" value="SUF_FeS_clus_asmbl_SufD"/>
</dbReference>
<comment type="caution">
    <text evidence="2">The sequence shown here is derived from an EMBL/GenBank/DDBJ whole genome shotgun (WGS) entry which is preliminary data.</text>
</comment>
<feature type="domain" description="SUF system FeS cluster assembly SufBD core" evidence="1">
    <location>
        <begin position="153"/>
        <end position="382"/>
    </location>
</feature>
<keyword evidence="3" id="KW-1185">Reference proteome</keyword>
<dbReference type="SUPFAM" id="SSF101960">
    <property type="entry name" value="Stabilizer of iron transporter SufD"/>
    <property type="match status" value="1"/>
</dbReference>